<keyword evidence="3" id="KW-1185">Reference proteome</keyword>
<evidence type="ECO:0000313" key="2">
    <source>
        <dbReference type="EMBL" id="KAH9317346.1"/>
    </source>
</evidence>
<proteinExistence type="predicted"/>
<protein>
    <submittedName>
        <fullName evidence="2">Uncharacterized protein</fullName>
    </submittedName>
</protein>
<dbReference type="EMBL" id="JAHRHJ020000004">
    <property type="protein sequence ID" value="KAH9317346.1"/>
    <property type="molecule type" value="Genomic_DNA"/>
</dbReference>
<feature type="non-terminal residue" evidence="2">
    <location>
        <position position="362"/>
    </location>
</feature>
<name>A0AA38LB57_TAXCH</name>
<comment type="caution">
    <text evidence="2">The sequence shown here is derived from an EMBL/GenBank/DDBJ whole genome shotgun (WGS) entry which is preliminary data.</text>
</comment>
<feature type="non-terminal residue" evidence="2">
    <location>
        <position position="1"/>
    </location>
</feature>
<feature type="region of interest" description="Disordered" evidence="1">
    <location>
        <begin position="340"/>
        <end position="362"/>
    </location>
</feature>
<accession>A0AA38LB57</accession>
<evidence type="ECO:0000256" key="1">
    <source>
        <dbReference type="SAM" id="MobiDB-lite"/>
    </source>
</evidence>
<dbReference type="PANTHER" id="PTHR33356:SF5">
    <property type="entry name" value="TIP41-LIKE PROTEIN"/>
    <property type="match status" value="1"/>
</dbReference>
<sequence length="362" mass="39627">RIVRLFQGSGKTKVFGRKKRSALMAYEVGSGFTTPNLDDGELWLPSGFLGDVTETKNYTSTGPSETEEENDYMAGLAQRVAYAMLEDDDNDENCERNGGFRGGAKWVPEQRAFTQQAAFKGCGMARSPQSTLAGLERWSAENDSIAKENAWALFNMAAEQVVRLEQGRRSCVGANLVPSKMLPSHDAFSSRKRVSNGTAELYGVESVYNGLQQMQAQRVSNPRPYVEVAKGNAQTKAASRCVSNSRPVNRQSMVSAPGHMDGGSGMRAVFLGSNGPGRESGGTGFFLPRRMDNKGYAAKPQPKPACSTVLLPARIVQALNLNVEELRTSPYVYVRKNEKRRSVGGDSWQQPQQQQQRAGHNT</sequence>
<dbReference type="PANTHER" id="PTHR33356">
    <property type="entry name" value="TIP41-LIKE PROTEIN"/>
    <property type="match status" value="1"/>
</dbReference>
<evidence type="ECO:0000313" key="3">
    <source>
        <dbReference type="Proteomes" id="UP000824469"/>
    </source>
</evidence>
<gene>
    <name evidence="2" type="ORF">KI387_019115</name>
</gene>
<reference evidence="2 3" key="1">
    <citation type="journal article" date="2021" name="Nat. Plants">
        <title>The Taxus genome provides insights into paclitaxel biosynthesis.</title>
        <authorList>
            <person name="Xiong X."/>
            <person name="Gou J."/>
            <person name="Liao Q."/>
            <person name="Li Y."/>
            <person name="Zhou Q."/>
            <person name="Bi G."/>
            <person name="Li C."/>
            <person name="Du R."/>
            <person name="Wang X."/>
            <person name="Sun T."/>
            <person name="Guo L."/>
            <person name="Liang H."/>
            <person name="Lu P."/>
            <person name="Wu Y."/>
            <person name="Zhang Z."/>
            <person name="Ro D.K."/>
            <person name="Shang Y."/>
            <person name="Huang S."/>
            <person name="Yan J."/>
        </authorList>
    </citation>
    <scope>NUCLEOTIDE SEQUENCE [LARGE SCALE GENOMIC DNA]</scope>
    <source>
        <strain evidence="2">Ta-2019</strain>
    </source>
</reference>
<organism evidence="2 3">
    <name type="scientific">Taxus chinensis</name>
    <name type="common">Chinese yew</name>
    <name type="synonym">Taxus wallichiana var. chinensis</name>
    <dbReference type="NCBI Taxonomy" id="29808"/>
    <lineage>
        <taxon>Eukaryota</taxon>
        <taxon>Viridiplantae</taxon>
        <taxon>Streptophyta</taxon>
        <taxon>Embryophyta</taxon>
        <taxon>Tracheophyta</taxon>
        <taxon>Spermatophyta</taxon>
        <taxon>Pinopsida</taxon>
        <taxon>Pinidae</taxon>
        <taxon>Conifers II</taxon>
        <taxon>Cupressales</taxon>
        <taxon>Taxaceae</taxon>
        <taxon>Taxus</taxon>
    </lineage>
</organism>
<dbReference type="Proteomes" id="UP000824469">
    <property type="component" value="Unassembled WGS sequence"/>
</dbReference>
<dbReference type="AlphaFoldDB" id="A0AA38LB57"/>